<dbReference type="AlphaFoldDB" id="A0A2T1GF94"/>
<evidence type="ECO:0000313" key="2">
    <source>
        <dbReference type="EMBL" id="PSB56205.1"/>
    </source>
</evidence>
<keyword evidence="3" id="KW-1185">Reference proteome</keyword>
<evidence type="ECO:0000256" key="1">
    <source>
        <dbReference type="SAM" id="Phobius"/>
    </source>
</evidence>
<reference evidence="2 3" key="1">
    <citation type="submission" date="2018-03" db="EMBL/GenBank/DDBJ databases">
        <title>The ancient ancestry and fast evolution of plastids.</title>
        <authorList>
            <person name="Moore K.R."/>
            <person name="Magnabosco C."/>
            <person name="Momper L."/>
            <person name="Gold D.A."/>
            <person name="Bosak T."/>
            <person name="Fournier G.P."/>
        </authorList>
    </citation>
    <scope>NUCLEOTIDE SEQUENCE [LARGE SCALE GENOMIC DNA]</scope>
    <source>
        <strain evidence="2 3">CCALA 037</strain>
    </source>
</reference>
<sequence>MFEQPSKLLGNLAMEHERYLGLRINRIAIAFLVGIFLAILISIQLNYARSMPQLPKFSGSYIAAISDGDFLASTYDNGKLPAPGVTDRLSILPLPFNGKQESIARINTSNSVIGVP</sequence>
<name>A0A2T1GF94_9CYAN</name>
<proteinExistence type="predicted"/>
<protein>
    <submittedName>
        <fullName evidence="2">Uncharacterized protein</fullName>
    </submittedName>
</protein>
<comment type="caution">
    <text evidence="2">The sequence shown here is derived from an EMBL/GenBank/DDBJ whole genome shotgun (WGS) entry which is preliminary data.</text>
</comment>
<keyword evidence="1" id="KW-0472">Membrane</keyword>
<feature type="transmembrane region" description="Helical" evidence="1">
    <location>
        <begin position="27"/>
        <end position="48"/>
    </location>
</feature>
<organism evidence="2 3">
    <name type="scientific">Chamaesiphon polymorphus CCALA 037</name>
    <dbReference type="NCBI Taxonomy" id="2107692"/>
    <lineage>
        <taxon>Bacteria</taxon>
        <taxon>Bacillati</taxon>
        <taxon>Cyanobacteriota</taxon>
        <taxon>Cyanophyceae</taxon>
        <taxon>Gomontiellales</taxon>
        <taxon>Chamaesiphonaceae</taxon>
        <taxon>Chamaesiphon</taxon>
    </lineage>
</organism>
<gene>
    <name evidence="2" type="ORF">C7B77_12620</name>
</gene>
<keyword evidence="1" id="KW-1133">Transmembrane helix</keyword>
<dbReference type="EMBL" id="PVWO01000139">
    <property type="protein sequence ID" value="PSB56205.1"/>
    <property type="molecule type" value="Genomic_DNA"/>
</dbReference>
<evidence type="ECO:0000313" key="3">
    <source>
        <dbReference type="Proteomes" id="UP000238937"/>
    </source>
</evidence>
<keyword evidence="1" id="KW-0812">Transmembrane</keyword>
<dbReference type="Proteomes" id="UP000238937">
    <property type="component" value="Unassembled WGS sequence"/>
</dbReference>
<accession>A0A2T1GF94</accession>